<dbReference type="AlphaFoldDB" id="A0AAD7WMU1"/>
<organism evidence="2 3">
    <name type="scientific">Aldrovandia affinis</name>
    <dbReference type="NCBI Taxonomy" id="143900"/>
    <lineage>
        <taxon>Eukaryota</taxon>
        <taxon>Metazoa</taxon>
        <taxon>Chordata</taxon>
        <taxon>Craniata</taxon>
        <taxon>Vertebrata</taxon>
        <taxon>Euteleostomi</taxon>
        <taxon>Actinopterygii</taxon>
        <taxon>Neopterygii</taxon>
        <taxon>Teleostei</taxon>
        <taxon>Notacanthiformes</taxon>
        <taxon>Halosauridae</taxon>
        <taxon>Aldrovandia</taxon>
    </lineage>
</organism>
<sequence length="94" mass="9234">MAPWTTGRCQGGLGAPAVPPSDYGGACGGGERMDGDPVAPGKGTHGRGPDRPGTRLQPGGATEGVCARGQSAGASPHSRVQIPGLMERGDGKGQ</sequence>
<reference evidence="2" key="1">
    <citation type="journal article" date="2023" name="Science">
        <title>Genome structures resolve the early diversification of teleost fishes.</title>
        <authorList>
            <person name="Parey E."/>
            <person name="Louis A."/>
            <person name="Montfort J."/>
            <person name="Bouchez O."/>
            <person name="Roques C."/>
            <person name="Iampietro C."/>
            <person name="Lluch J."/>
            <person name="Castinel A."/>
            <person name="Donnadieu C."/>
            <person name="Desvignes T."/>
            <person name="Floi Bucao C."/>
            <person name="Jouanno E."/>
            <person name="Wen M."/>
            <person name="Mejri S."/>
            <person name="Dirks R."/>
            <person name="Jansen H."/>
            <person name="Henkel C."/>
            <person name="Chen W.J."/>
            <person name="Zahm M."/>
            <person name="Cabau C."/>
            <person name="Klopp C."/>
            <person name="Thompson A.W."/>
            <person name="Robinson-Rechavi M."/>
            <person name="Braasch I."/>
            <person name="Lecointre G."/>
            <person name="Bobe J."/>
            <person name="Postlethwait J.H."/>
            <person name="Berthelot C."/>
            <person name="Roest Crollius H."/>
            <person name="Guiguen Y."/>
        </authorList>
    </citation>
    <scope>NUCLEOTIDE SEQUENCE</scope>
    <source>
        <strain evidence="2">NC1722</strain>
    </source>
</reference>
<evidence type="ECO:0000256" key="1">
    <source>
        <dbReference type="SAM" id="MobiDB-lite"/>
    </source>
</evidence>
<gene>
    <name evidence="2" type="ORF">AAFF_G00363590</name>
</gene>
<dbReference type="EMBL" id="JAINUG010000062">
    <property type="protein sequence ID" value="KAJ8402687.1"/>
    <property type="molecule type" value="Genomic_DNA"/>
</dbReference>
<dbReference type="Proteomes" id="UP001221898">
    <property type="component" value="Unassembled WGS sequence"/>
</dbReference>
<evidence type="ECO:0000313" key="2">
    <source>
        <dbReference type="EMBL" id="KAJ8402687.1"/>
    </source>
</evidence>
<evidence type="ECO:0000313" key="3">
    <source>
        <dbReference type="Proteomes" id="UP001221898"/>
    </source>
</evidence>
<name>A0AAD7WMU1_9TELE</name>
<keyword evidence="3" id="KW-1185">Reference proteome</keyword>
<accession>A0AAD7WMU1</accession>
<proteinExistence type="predicted"/>
<feature type="region of interest" description="Disordered" evidence="1">
    <location>
        <begin position="1"/>
        <end position="94"/>
    </location>
</feature>
<protein>
    <submittedName>
        <fullName evidence="2">Uncharacterized protein</fullName>
    </submittedName>
</protein>
<comment type="caution">
    <text evidence="2">The sequence shown here is derived from an EMBL/GenBank/DDBJ whole genome shotgun (WGS) entry which is preliminary data.</text>
</comment>